<protein>
    <submittedName>
        <fullName evidence="4">Zn-dependent M28 family amino/carboxypeptidase</fullName>
    </submittedName>
</protein>
<dbReference type="InterPro" id="IPR045175">
    <property type="entry name" value="M28_fam"/>
</dbReference>
<evidence type="ECO:0000313" key="5">
    <source>
        <dbReference type="Proteomes" id="UP000237846"/>
    </source>
</evidence>
<keyword evidence="4" id="KW-0121">Carboxypeptidase</keyword>
<keyword evidence="4" id="KW-0378">Hydrolase</keyword>
<dbReference type="Proteomes" id="UP000237846">
    <property type="component" value="Unassembled WGS sequence"/>
</dbReference>
<dbReference type="GO" id="GO:0004180">
    <property type="term" value="F:carboxypeptidase activity"/>
    <property type="evidence" value="ECO:0007669"/>
    <property type="project" value="UniProtKB-KW"/>
</dbReference>
<name>A0A2T0QCY9_9ACTN</name>
<dbReference type="InterPro" id="IPR007484">
    <property type="entry name" value="Peptidase_M28"/>
</dbReference>
<keyword evidence="1" id="KW-0732">Signal</keyword>
<dbReference type="Pfam" id="PF04389">
    <property type="entry name" value="Peptidase_M28"/>
    <property type="match status" value="1"/>
</dbReference>
<feature type="chain" id="PRO_5015535371" evidence="1">
    <location>
        <begin position="25"/>
        <end position="498"/>
    </location>
</feature>
<comment type="caution">
    <text evidence="4">The sequence shown here is derived from an EMBL/GenBank/DDBJ whole genome shotgun (WGS) entry which is preliminary data.</text>
</comment>
<accession>A0A2T0QCY9</accession>
<gene>
    <name evidence="4" type="ORF">CLV72_101393</name>
</gene>
<dbReference type="GO" id="GO:0006508">
    <property type="term" value="P:proteolysis"/>
    <property type="evidence" value="ECO:0007669"/>
    <property type="project" value="InterPro"/>
</dbReference>
<dbReference type="InterPro" id="IPR046450">
    <property type="entry name" value="PA_dom_sf"/>
</dbReference>
<dbReference type="AlphaFoldDB" id="A0A2T0QCY9"/>
<dbReference type="PANTHER" id="PTHR12147">
    <property type="entry name" value="METALLOPEPTIDASE M28 FAMILY MEMBER"/>
    <property type="match status" value="1"/>
</dbReference>
<evidence type="ECO:0000313" key="4">
    <source>
        <dbReference type="EMBL" id="PRY01797.1"/>
    </source>
</evidence>
<evidence type="ECO:0000259" key="3">
    <source>
        <dbReference type="Pfam" id="PF04389"/>
    </source>
</evidence>
<feature type="signal peptide" evidence="1">
    <location>
        <begin position="1"/>
        <end position="24"/>
    </location>
</feature>
<sequence>MRKIATGAALAVVASLVMAPTAQAEPADAGRLPRLVNVNRIEGHLDNLATIADYNGGNRATGTPGYQVAAQYVIDQLERAGYEPEVHEYDYESWSEVSPSEIEQVAPEQVAYEYGTDFLTFTYSVAGEVTAPVVPVNTGAADSGCTAEQFAGFPEGAIALIRRGSCTFQIKTDLAAQAGASAAIIFNSGGAPEFEQPVLGTVGGLSEIPVVGTSNDLGEALAATEGLELRVAVDSVVETRSSFNVVAETETGRHDNVVVVGAHLDSVREGAGINDNGSGVATVLEIARQLPRLNENRLNNAVRFAFWGTEEEGLIGSTEYVQSLSEEQIDDIALYLNFDMVGSPNYARFVLDGDDSLGGSITPPPAGSGAIETLFHRYFDAQGMVSEDSEFNGRSDYSGFINAGIPSGGLFSGAEGVKTEEQVEWYGGTAGESYDPNYHTAADDLDNINRQSLDELSDAAAYAVETYARSTLPVNGVLRTAQATAPAQFERQGDLFLR</sequence>
<evidence type="ECO:0000256" key="1">
    <source>
        <dbReference type="SAM" id="SignalP"/>
    </source>
</evidence>
<dbReference type="SUPFAM" id="SSF53187">
    <property type="entry name" value="Zn-dependent exopeptidases"/>
    <property type="match status" value="1"/>
</dbReference>
<feature type="domain" description="Peptidase M28" evidence="3">
    <location>
        <begin position="244"/>
        <end position="463"/>
    </location>
</feature>
<dbReference type="PANTHER" id="PTHR12147:SF26">
    <property type="entry name" value="PEPTIDASE M28 DOMAIN-CONTAINING PROTEIN"/>
    <property type="match status" value="1"/>
</dbReference>
<organism evidence="4 5">
    <name type="scientific">Allonocardiopsis opalescens</name>
    <dbReference type="NCBI Taxonomy" id="1144618"/>
    <lineage>
        <taxon>Bacteria</taxon>
        <taxon>Bacillati</taxon>
        <taxon>Actinomycetota</taxon>
        <taxon>Actinomycetes</taxon>
        <taxon>Streptosporangiales</taxon>
        <taxon>Allonocardiopsis</taxon>
    </lineage>
</organism>
<dbReference type="Gene3D" id="3.50.30.30">
    <property type="match status" value="1"/>
</dbReference>
<dbReference type="EMBL" id="PVZC01000001">
    <property type="protein sequence ID" value="PRY01797.1"/>
    <property type="molecule type" value="Genomic_DNA"/>
</dbReference>
<feature type="domain" description="PA" evidence="2">
    <location>
        <begin position="129"/>
        <end position="221"/>
    </location>
</feature>
<dbReference type="GO" id="GO:0008235">
    <property type="term" value="F:metalloexopeptidase activity"/>
    <property type="evidence" value="ECO:0007669"/>
    <property type="project" value="InterPro"/>
</dbReference>
<dbReference type="Pfam" id="PF02225">
    <property type="entry name" value="PA"/>
    <property type="match status" value="1"/>
</dbReference>
<dbReference type="InterPro" id="IPR003137">
    <property type="entry name" value="PA_domain"/>
</dbReference>
<keyword evidence="5" id="KW-1185">Reference proteome</keyword>
<evidence type="ECO:0000259" key="2">
    <source>
        <dbReference type="Pfam" id="PF02225"/>
    </source>
</evidence>
<reference evidence="4 5" key="1">
    <citation type="submission" date="2018-03" db="EMBL/GenBank/DDBJ databases">
        <title>Genomic Encyclopedia of Archaeal and Bacterial Type Strains, Phase II (KMG-II): from individual species to whole genera.</title>
        <authorList>
            <person name="Goeker M."/>
        </authorList>
    </citation>
    <scope>NUCLEOTIDE SEQUENCE [LARGE SCALE GENOMIC DNA]</scope>
    <source>
        <strain evidence="4 5">DSM 45601</strain>
    </source>
</reference>
<proteinExistence type="predicted"/>
<keyword evidence="4" id="KW-0645">Protease</keyword>
<dbReference type="SUPFAM" id="SSF52025">
    <property type="entry name" value="PA domain"/>
    <property type="match status" value="1"/>
</dbReference>
<dbReference type="Gene3D" id="3.40.630.10">
    <property type="entry name" value="Zn peptidases"/>
    <property type="match status" value="1"/>
</dbReference>